<dbReference type="EMBL" id="AAQH01000008">
    <property type="protein sequence ID" value="EAT12250.1"/>
    <property type="molecule type" value="Genomic_DNA"/>
</dbReference>
<feature type="region of interest" description="Disordered" evidence="1">
    <location>
        <begin position="23"/>
        <end position="47"/>
    </location>
</feature>
<dbReference type="STRING" id="207949.RED65_15463"/>
<evidence type="ECO:0000256" key="2">
    <source>
        <dbReference type="SAM" id="SignalP"/>
    </source>
</evidence>
<proteinExistence type="predicted"/>
<evidence type="ECO:0000313" key="3">
    <source>
        <dbReference type="EMBL" id="EAT12250.1"/>
    </source>
</evidence>
<dbReference type="Proteomes" id="UP000004263">
    <property type="component" value="Unassembled WGS sequence"/>
</dbReference>
<protein>
    <submittedName>
        <fullName evidence="3">Uncharacterized protein</fullName>
    </submittedName>
</protein>
<sequence length="400" mass="42658">MQYNTITSSILVSIFAASLSACGGSSSSSETQDPSNPSSNTGNDNNATLIDTTWSAGNDRMLGLAFTGSNDAPTITMLKGTPKAGQDGDIFSVRTSTSANNELSEIKNIDNLNDRTDLQDLEVITANGSDYAIACQDGANTSGYEKSASLHIFKLSDPAKLKKIDVELINDFEMRACNSISASFGQGTSTAMEAKVFMVGQSWIELPSGGGENRESLAKVLLTIDTEKAVDEVNAIDVDAISLEHKEYYSDAISSVTSWNSHVYFTVFDDSEGTNILKYMNTALTSPTVEVVDETVYDPFVSGTAQSMIVKDMFMIPATSATDYDTIYLVSSSSESGIVVARYRRDLKLSDAMSLSTDSGTINCSDVITGVANQGVGQKLWCHDATDAGKIIETLSPVSS</sequence>
<gene>
    <name evidence="3" type="ORF">RED65_15463</name>
</gene>
<reference evidence="3 4" key="1">
    <citation type="submission" date="2006-03" db="EMBL/GenBank/DDBJ databases">
        <authorList>
            <person name="Pinhassi J."/>
            <person name="Pedros-Alio C."/>
            <person name="Ferriera S."/>
            <person name="Johnson J."/>
            <person name="Kravitz S."/>
            <person name="Halpern A."/>
            <person name="Remington K."/>
            <person name="Beeson K."/>
            <person name="Tran B."/>
            <person name="Rogers Y.-H."/>
            <person name="Friedman R."/>
            <person name="Venter J.C."/>
        </authorList>
    </citation>
    <scope>NUCLEOTIDE SEQUENCE [LARGE SCALE GENOMIC DNA]</scope>
    <source>
        <strain evidence="3 4">RED65</strain>
    </source>
</reference>
<comment type="caution">
    <text evidence="3">The sequence shown here is derived from an EMBL/GenBank/DDBJ whole genome shotgun (WGS) entry which is preliminary data.</text>
</comment>
<feature type="compositionally biased region" description="Low complexity" evidence="1">
    <location>
        <begin position="23"/>
        <end position="39"/>
    </location>
</feature>
<keyword evidence="2" id="KW-0732">Signal</keyword>
<dbReference type="RefSeq" id="WP_007018302.1">
    <property type="nucleotide sequence ID" value="NZ_CH724116.1"/>
</dbReference>
<dbReference type="OrthoDB" id="6117242at2"/>
<accession>Q1N2B4</accession>
<dbReference type="AlphaFoldDB" id="Q1N2B4"/>
<name>Q1N2B4_9GAMM</name>
<evidence type="ECO:0000313" key="4">
    <source>
        <dbReference type="Proteomes" id="UP000004263"/>
    </source>
</evidence>
<feature type="signal peptide" evidence="2">
    <location>
        <begin position="1"/>
        <end position="23"/>
    </location>
</feature>
<keyword evidence="4" id="KW-1185">Reference proteome</keyword>
<dbReference type="HOGENOM" id="CLU_699944_0_0_6"/>
<organism evidence="3 4">
    <name type="scientific">Bermanella marisrubri</name>
    <dbReference type="NCBI Taxonomy" id="207949"/>
    <lineage>
        <taxon>Bacteria</taxon>
        <taxon>Pseudomonadati</taxon>
        <taxon>Pseudomonadota</taxon>
        <taxon>Gammaproteobacteria</taxon>
        <taxon>Oceanospirillales</taxon>
        <taxon>Oceanospirillaceae</taxon>
        <taxon>Bermanella</taxon>
    </lineage>
</organism>
<feature type="chain" id="PRO_5004194511" evidence="2">
    <location>
        <begin position="24"/>
        <end position="400"/>
    </location>
</feature>
<evidence type="ECO:0000256" key="1">
    <source>
        <dbReference type="SAM" id="MobiDB-lite"/>
    </source>
</evidence>